<keyword evidence="8" id="KW-0862">Zinc</keyword>
<gene>
    <name evidence="16" type="ORF">L3X38_014828</name>
</gene>
<dbReference type="Gene3D" id="1.10.630.10">
    <property type="entry name" value="Cytochrome P450"/>
    <property type="match status" value="1"/>
</dbReference>
<keyword evidence="9" id="KW-0560">Oxidoreductase</keyword>
<dbReference type="GO" id="GO:0006508">
    <property type="term" value="P:proteolysis"/>
    <property type="evidence" value="ECO:0007669"/>
    <property type="project" value="UniProtKB-KW"/>
</dbReference>
<evidence type="ECO:0000256" key="4">
    <source>
        <dbReference type="ARBA" id="ARBA00022617"/>
    </source>
</evidence>
<keyword evidence="4 13" id="KW-0349">Heme</keyword>
<keyword evidence="6 13" id="KW-0479">Metal-binding</keyword>
<dbReference type="Proteomes" id="UP001054821">
    <property type="component" value="Chromosome 2"/>
</dbReference>
<organism evidence="16 17">
    <name type="scientific">Prunus dulcis</name>
    <name type="common">Almond</name>
    <name type="synonym">Amygdalus dulcis</name>
    <dbReference type="NCBI Taxonomy" id="3755"/>
    <lineage>
        <taxon>Eukaryota</taxon>
        <taxon>Viridiplantae</taxon>
        <taxon>Streptophyta</taxon>
        <taxon>Embryophyta</taxon>
        <taxon>Tracheophyta</taxon>
        <taxon>Spermatophyta</taxon>
        <taxon>Magnoliopsida</taxon>
        <taxon>eudicotyledons</taxon>
        <taxon>Gunneridae</taxon>
        <taxon>Pentapetalae</taxon>
        <taxon>rosids</taxon>
        <taxon>fabids</taxon>
        <taxon>Rosales</taxon>
        <taxon>Rosaceae</taxon>
        <taxon>Amygdaloideae</taxon>
        <taxon>Amygdaleae</taxon>
        <taxon>Prunus</taxon>
    </lineage>
</organism>
<dbReference type="AlphaFoldDB" id="A0AAD4WP37"/>
<dbReference type="InterPro" id="IPR001915">
    <property type="entry name" value="Peptidase_M48"/>
</dbReference>
<dbReference type="Pfam" id="PF01435">
    <property type="entry name" value="Peptidase_M48"/>
    <property type="match status" value="2"/>
</dbReference>
<keyword evidence="7" id="KW-0378">Hydrolase</keyword>
<keyword evidence="14" id="KW-0472">Membrane</keyword>
<feature type="transmembrane region" description="Helical" evidence="14">
    <location>
        <begin position="111"/>
        <end position="128"/>
    </location>
</feature>
<keyword evidence="10 13" id="KW-0408">Iron</keyword>
<dbReference type="GO" id="GO:0006629">
    <property type="term" value="P:lipid metabolic process"/>
    <property type="evidence" value="ECO:0007669"/>
    <property type="project" value="UniProtKB-ARBA"/>
</dbReference>
<proteinExistence type="inferred from homology"/>
<protein>
    <recommendedName>
        <fullName evidence="15">Peptidase M48 domain-containing protein</fullName>
    </recommendedName>
</protein>
<dbReference type="GO" id="GO:0020037">
    <property type="term" value="F:heme binding"/>
    <property type="evidence" value="ECO:0007669"/>
    <property type="project" value="InterPro"/>
</dbReference>
<sequence length="1004" mass="113731">MGCYRRAKLALDAFRGFTARIVPKVVAKEPISRAFSTESSTLASNKDKFSGFSWCSSLSQKSIPQLGFTRRTRYTSPFLDSAKRYYYVDRNSVHHFKPRGPRKWFQSPRNVFIVVLVGSGVFITVYFGNLETIPYTKRTHFVILSKALEKKMGESQFEQLKASFKGKILPAIHPDSVRVRLISKDIIEALQRGLRHEVGWTDLEYASDRFEPAHEGSGHDTLMALKDVGEEVKKWSREDEILDDEWIQKSRKTGQERGTKTATSHLDHLNWEVLVVDEPVVNAFCLPGGKIVVFTGLLKHFRSDAEIATIIGHEVGHAVARHSAEGITKNLWFAILQLILYQFVMPDVVNTMSNLFLKLPFSRRMEIEADHIGLLLVASAGYDPRVAPTVYEKLGKISGESALRDYLSTHPSGKKRAQLLAQAKIMEEALAIYRDVRAGRGVEGRLSSSRLLKHFRSDAEIATIIGHEVGHAVARHSAEGITKNLWFAIMQLIRYQFVMPDAVNAMSNLFLRLPFSRRVHLGTEKNKKRYHPVVATFLSALINFSRLHDYMTELACKHKTYRVLNLFTNFVFTTDPANVEYILKTNFANYGKGLYLYNILSDGLGSGIFAVDGEKWVHLRKVASNELSTKAVRDFSGAVFKNNGVKLARIISEAATSDQAIDIQDLFMKAALDSIVKVLLGIEVDTMYGTNEEATRFSNAFDVVNEMTLYRCVDFSWKIKKLLDIGSEAMLRKNLKVVDEFVYNLIKSKTETVPNSGDDPHLKRRDIVSRLLESRETDPKYLRDMIFSLVVAGKDTTASTLSWFIYMICKHPHIQEKIAQELREATNMKDNSSIDELADNLTEEALDKMQYLVAALTETTRLYPAVPLNAKICSCDDTWPDGFSVKKGDLVGYHAYGMGRMKFLWGDDAEEFRPERWLDENGVFKQESSFKFTAFSAGPRICLGKDFAQRETTMFSAVLVGSYIFKLRDENKVANYKTKITHHIEGGLYVQASPRFAHAMQDLN</sequence>
<comment type="cofactor">
    <cofactor evidence="1">
        <name>Zn(2+)</name>
        <dbReference type="ChEBI" id="CHEBI:29105"/>
    </cofactor>
</comment>
<evidence type="ECO:0000256" key="2">
    <source>
        <dbReference type="ARBA" id="ARBA00001971"/>
    </source>
</evidence>
<evidence type="ECO:0000256" key="10">
    <source>
        <dbReference type="ARBA" id="ARBA00023004"/>
    </source>
</evidence>
<keyword evidence="11" id="KW-0503">Monooxygenase</keyword>
<dbReference type="PRINTS" id="PR00385">
    <property type="entry name" value="P450"/>
</dbReference>
<evidence type="ECO:0000256" key="6">
    <source>
        <dbReference type="ARBA" id="ARBA00022723"/>
    </source>
</evidence>
<reference evidence="16 17" key="1">
    <citation type="journal article" date="2022" name="G3 (Bethesda)">
        <title>Whole-genome sequence and methylome profiling of the almond [Prunus dulcis (Mill.) D.A. Webb] cultivar 'Nonpareil'.</title>
        <authorList>
            <person name="D'Amico-Willman K.M."/>
            <person name="Ouma W.Z."/>
            <person name="Meulia T."/>
            <person name="Sideli G.M."/>
            <person name="Gradziel T.M."/>
            <person name="Fresnedo-Ramirez J."/>
        </authorList>
    </citation>
    <scope>NUCLEOTIDE SEQUENCE [LARGE SCALE GENOMIC DNA]</scope>
    <source>
        <strain evidence="16">Clone GOH B32 T37-40</strain>
    </source>
</reference>
<keyword evidence="14" id="KW-0812">Transmembrane</keyword>
<evidence type="ECO:0000313" key="17">
    <source>
        <dbReference type="Proteomes" id="UP001054821"/>
    </source>
</evidence>
<accession>A0AAD4WP37</accession>
<evidence type="ECO:0000256" key="12">
    <source>
        <dbReference type="ARBA" id="ARBA00023049"/>
    </source>
</evidence>
<dbReference type="PRINTS" id="PR00463">
    <property type="entry name" value="EP450I"/>
</dbReference>
<keyword evidence="12" id="KW-0482">Metalloprotease</keyword>
<dbReference type="CDD" id="cd11064">
    <property type="entry name" value="CYP86A"/>
    <property type="match status" value="1"/>
</dbReference>
<dbReference type="PROSITE" id="PS00086">
    <property type="entry name" value="CYTOCHROME_P450"/>
    <property type="match status" value="1"/>
</dbReference>
<dbReference type="GO" id="GO:0016705">
    <property type="term" value="F:oxidoreductase activity, acting on paired donors, with incorporation or reduction of molecular oxygen"/>
    <property type="evidence" value="ECO:0007669"/>
    <property type="project" value="InterPro"/>
</dbReference>
<comment type="cofactor">
    <cofactor evidence="2 13">
        <name>heme</name>
        <dbReference type="ChEBI" id="CHEBI:30413"/>
    </cofactor>
</comment>
<dbReference type="Pfam" id="PF00067">
    <property type="entry name" value="p450"/>
    <property type="match status" value="1"/>
</dbReference>
<evidence type="ECO:0000256" key="1">
    <source>
        <dbReference type="ARBA" id="ARBA00001947"/>
    </source>
</evidence>
<feature type="binding site" description="axial binding residue" evidence="13">
    <location>
        <position position="942"/>
    </location>
    <ligand>
        <name>heme</name>
        <dbReference type="ChEBI" id="CHEBI:30413"/>
    </ligand>
    <ligandPart>
        <name>Fe</name>
        <dbReference type="ChEBI" id="CHEBI:18248"/>
    </ligandPart>
</feature>
<evidence type="ECO:0000256" key="11">
    <source>
        <dbReference type="ARBA" id="ARBA00023033"/>
    </source>
</evidence>
<feature type="domain" description="Peptidase M48" evidence="15">
    <location>
        <begin position="263"/>
        <end position="421"/>
    </location>
</feature>
<evidence type="ECO:0000256" key="9">
    <source>
        <dbReference type="ARBA" id="ARBA00023002"/>
    </source>
</evidence>
<evidence type="ECO:0000256" key="5">
    <source>
        <dbReference type="ARBA" id="ARBA00022670"/>
    </source>
</evidence>
<dbReference type="InterPro" id="IPR036396">
    <property type="entry name" value="Cyt_P450_sf"/>
</dbReference>
<feature type="domain" description="Peptidase M48" evidence="15">
    <location>
        <begin position="449"/>
        <end position="524"/>
    </location>
</feature>
<keyword evidence="17" id="KW-1185">Reference proteome</keyword>
<dbReference type="InterPro" id="IPR017972">
    <property type="entry name" value="Cyt_P450_CS"/>
</dbReference>
<evidence type="ECO:0000256" key="3">
    <source>
        <dbReference type="ARBA" id="ARBA00010617"/>
    </source>
</evidence>
<comment type="similarity">
    <text evidence="3">Belongs to the cytochrome P450 family.</text>
</comment>
<name>A0AAD4WP37_PRUDU</name>
<dbReference type="Gene3D" id="3.30.2010.10">
    <property type="entry name" value="Metalloproteases ('zincins'), catalytic domain"/>
    <property type="match status" value="1"/>
</dbReference>
<evidence type="ECO:0000256" key="7">
    <source>
        <dbReference type="ARBA" id="ARBA00022801"/>
    </source>
</evidence>
<evidence type="ECO:0000256" key="13">
    <source>
        <dbReference type="PIRSR" id="PIRSR602401-1"/>
    </source>
</evidence>
<comment type="caution">
    <text evidence="16">The sequence shown here is derived from an EMBL/GenBank/DDBJ whole genome shotgun (WGS) entry which is preliminary data.</text>
</comment>
<dbReference type="GO" id="GO:0005506">
    <property type="term" value="F:iron ion binding"/>
    <property type="evidence" value="ECO:0007669"/>
    <property type="project" value="InterPro"/>
</dbReference>
<evidence type="ECO:0000256" key="8">
    <source>
        <dbReference type="ARBA" id="ARBA00022833"/>
    </source>
</evidence>
<evidence type="ECO:0000256" key="14">
    <source>
        <dbReference type="SAM" id="Phobius"/>
    </source>
</evidence>
<dbReference type="GO" id="GO:0004222">
    <property type="term" value="F:metalloendopeptidase activity"/>
    <property type="evidence" value="ECO:0007669"/>
    <property type="project" value="InterPro"/>
</dbReference>
<dbReference type="EMBL" id="JAJFAZ020000002">
    <property type="protein sequence ID" value="KAI5346949.1"/>
    <property type="molecule type" value="Genomic_DNA"/>
</dbReference>
<evidence type="ECO:0000313" key="16">
    <source>
        <dbReference type="EMBL" id="KAI5346949.1"/>
    </source>
</evidence>
<dbReference type="CDD" id="cd07331">
    <property type="entry name" value="M48C_Oma1_like"/>
    <property type="match status" value="1"/>
</dbReference>
<keyword evidence="14" id="KW-1133">Transmembrane helix</keyword>
<evidence type="ECO:0000259" key="15">
    <source>
        <dbReference type="Pfam" id="PF01435"/>
    </source>
</evidence>
<dbReference type="GO" id="GO:0004497">
    <property type="term" value="F:monooxygenase activity"/>
    <property type="evidence" value="ECO:0007669"/>
    <property type="project" value="UniProtKB-KW"/>
</dbReference>
<keyword evidence="5" id="KW-0645">Protease</keyword>
<dbReference type="InterPro" id="IPR002401">
    <property type="entry name" value="Cyt_P450_E_grp-I"/>
</dbReference>
<dbReference type="InterPro" id="IPR001128">
    <property type="entry name" value="Cyt_P450"/>
</dbReference>
<dbReference type="PANTHER" id="PTHR24296">
    <property type="entry name" value="CYTOCHROME P450"/>
    <property type="match status" value="1"/>
</dbReference>
<dbReference type="SUPFAM" id="SSF48264">
    <property type="entry name" value="Cytochrome P450"/>
    <property type="match status" value="1"/>
</dbReference>